<dbReference type="PROSITE" id="PS00675">
    <property type="entry name" value="SIGMA54_INTERACT_1"/>
    <property type="match status" value="1"/>
</dbReference>
<dbReference type="PANTHER" id="PTHR32071:SF95">
    <property type="entry name" value="DNA-BINDING TRANSCRIPTIONAL REGULATOR NTRC"/>
    <property type="match status" value="1"/>
</dbReference>
<evidence type="ECO:0000256" key="11">
    <source>
        <dbReference type="ARBA" id="ARBA00023159"/>
    </source>
</evidence>
<gene>
    <name evidence="19" type="primary">zraR_12</name>
    <name evidence="19" type="ORF">Pan44_38070</name>
</gene>
<dbReference type="SUPFAM" id="SSF52172">
    <property type="entry name" value="CheY-like"/>
    <property type="match status" value="1"/>
</dbReference>
<feature type="domain" description="Response regulatory" evidence="18">
    <location>
        <begin position="3"/>
        <end position="117"/>
    </location>
</feature>
<dbReference type="InParanoid" id="A0A517SI10"/>
<dbReference type="SMART" id="SM00382">
    <property type="entry name" value="AAA"/>
    <property type="match status" value="1"/>
</dbReference>
<dbReference type="InterPro" id="IPR002078">
    <property type="entry name" value="Sigma_54_int"/>
</dbReference>
<dbReference type="InterPro" id="IPR025943">
    <property type="entry name" value="Sigma_54_int_dom_ATP-bd_2"/>
</dbReference>
<dbReference type="CDD" id="cd00009">
    <property type="entry name" value="AAA"/>
    <property type="match status" value="1"/>
</dbReference>
<dbReference type="FunFam" id="3.40.50.300:FF:000006">
    <property type="entry name" value="DNA-binding transcriptional regulator NtrC"/>
    <property type="match status" value="1"/>
</dbReference>
<dbReference type="PANTHER" id="PTHR32071">
    <property type="entry name" value="TRANSCRIPTIONAL REGULATORY PROTEIN"/>
    <property type="match status" value="1"/>
</dbReference>
<keyword evidence="13" id="KW-0535">Nitrogen fixation</keyword>
<evidence type="ECO:0000256" key="12">
    <source>
        <dbReference type="ARBA" id="ARBA00023163"/>
    </source>
</evidence>
<keyword evidence="8" id="KW-0902">Two-component regulatory system</keyword>
<evidence type="ECO:0000259" key="17">
    <source>
        <dbReference type="PROSITE" id="PS50045"/>
    </source>
</evidence>
<dbReference type="Pfam" id="PF02954">
    <property type="entry name" value="HTH_8"/>
    <property type="match status" value="1"/>
</dbReference>
<protein>
    <recommendedName>
        <fullName evidence="2">DNA-binding transcriptional regulator NtrC</fullName>
    </recommendedName>
    <alternativeName>
        <fullName evidence="14">Nitrogen regulation protein NR(I)</fullName>
    </alternativeName>
    <alternativeName>
        <fullName evidence="15">Nitrogen regulator I</fullName>
    </alternativeName>
</protein>
<organism evidence="19 20">
    <name type="scientific">Caulifigura coniformis</name>
    <dbReference type="NCBI Taxonomy" id="2527983"/>
    <lineage>
        <taxon>Bacteria</taxon>
        <taxon>Pseudomonadati</taxon>
        <taxon>Planctomycetota</taxon>
        <taxon>Planctomycetia</taxon>
        <taxon>Planctomycetales</taxon>
        <taxon>Planctomycetaceae</taxon>
        <taxon>Caulifigura</taxon>
    </lineage>
</organism>
<dbReference type="InterPro" id="IPR009057">
    <property type="entry name" value="Homeodomain-like_sf"/>
</dbReference>
<dbReference type="GO" id="GO:0000160">
    <property type="term" value="P:phosphorelay signal transduction system"/>
    <property type="evidence" value="ECO:0007669"/>
    <property type="project" value="UniProtKB-KW"/>
</dbReference>
<dbReference type="InterPro" id="IPR058031">
    <property type="entry name" value="AAA_lid_NorR"/>
</dbReference>
<keyword evidence="11" id="KW-0010">Activator</keyword>
<dbReference type="Gene3D" id="3.40.50.2300">
    <property type="match status" value="1"/>
</dbReference>
<dbReference type="InterPro" id="IPR002197">
    <property type="entry name" value="HTH_Fis"/>
</dbReference>
<dbReference type="Pfam" id="PF00158">
    <property type="entry name" value="Sigma54_activat"/>
    <property type="match status" value="1"/>
</dbReference>
<evidence type="ECO:0000256" key="4">
    <source>
        <dbReference type="ARBA" id="ARBA00022491"/>
    </source>
</evidence>
<evidence type="ECO:0000256" key="9">
    <source>
        <dbReference type="ARBA" id="ARBA00023015"/>
    </source>
</evidence>
<dbReference type="KEGG" id="ccos:Pan44_38070"/>
<accession>A0A517SI10</accession>
<dbReference type="InterPro" id="IPR003593">
    <property type="entry name" value="AAA+_ATPase"/>
</dbReference>
<dbReference type="Gene3D" id="3.40.50.300">
    <property type="entry name" value="P-loop containing nucleotide triphosphate hydrolases"/>
    <property type="match status" value="1"/>
</dbReference>
<evidence type="ECO:0000256" key="1">
    <source>
        <dbReference type="ARBA" id="ARBA00004496"/>
    </source>
</evidence>
<evidence type="ECO:0000256" key="13">
    <source>
        <dbReference type="ARBA" id="ARBA00023231"/>
    </source>
</evidence>
<dbReference type="OrthoDB" id="7476585at2"/>
<keyword evidence="20" id="KW-1185">Reference proteome</keyword>
<comment type="subcellular location">
    <subcellularLocation>
        <location evidence="1">Cytoplasm</location>
    </subcellularLocation>
</comment>
<evidence type="ECO:0000313" key="19">
    <source>
        <dbReference type="EMBL" id="QDT55759.1"/>
    </source>
</evidence>
<dbReference type="SUPFAM" id="SSF52540">
    <property type="entry name" value="P-loop containing nucleoside triphosphate hydrolases"/>
    <property type="match status" value="1"/>
</dbReference>
<keyword evidence="3" id="KW-0963">Cytoplasm</keyword>
<evidence type="ECO:0000256" key="3">
    <source>
        <dbReference type="ARBA" id="ARBA00022490"/>
    </source>
</evidence>
<reference evidence="19 20" key="1">
    <citation type="submission" date="2019-02" db="EMBL/GenBank/DDBJ databases">
        <title>Deep-cultivation of Planctomycetes and their phenomic and genomic characterization uncovers novel biology.</title>
        <authorList>
            <person name="Wiegand S."/>
            <person name="Jogler M."/>
            <person name="Boedeker C."/>
            <person name="Pinto D."/>
            <person name="Vollmers J."/>
            <person name="Rivas-Marin E."/>
            <person name="Kohn T."/>
            <person name="Peeters S.H."/>
            <person name="Heuer A."/>
            <person name="Rast P."/>
            <person name="Oberbeckmann S."/>
            <person name="Bunk B."/>
            <person name="Jeske O."/>
            <person name="Meyerdierks A."/>
            <person name="Storesund J.E."/>
            <person name="Kallscheuer N."/>
            <person name="Luecker S."/>
            <person name="Lage O.M."/>
            <person name="Pohl T."/>
            <person name="Merkel B.J."/>
            <person name="Hornburger P."/>
            <person name="Mueller R.-W."/>
            <person name="Bruemmer F."/>
            <person name="Labrenz M."/>
            <person name="Spormann A.M."/>
            <person name="Op den Camp H."/>
            <person name="Overmann J."/>
            <person name="Amann R."/>
            <person name="Jetten M.S.M."/>
            <person name="Mascher T."/>
            <person name="Medema M.H."/>
            <person name="Devos D.P."/>
            <person name="Kaster A.-K."/>
            <person name="Ovreas L."/>
            <person name="Rohde M."/>
            <person name="Galperin M.Y."/>
            <person name="Jogler C."/>
        </authorList>
    </citation>
    <scope>NUCLEOTIDE SEQUENCE [LARGE SCALE GENOMIC DNA]</scope>
    <source>
        <strain evidence="19 20">Pan44</strain>
    </source>
</reference>
<dbReference type="Gene3D" id="1.10.8.60">
    <property type="match status" value="1"/>
</dbReference>
<dbReference type="GO" id="GO:0043565">
    <property type="term" value="F:sequence-specific DNA binding"/>
    <property type="evidence" value="ECO:0007669"/>
    <property type="project" value="InterPro"/>
</dbReference>
<keyword evidence="12" id="KW-0804">Transcription</keyword>
<evidence type="ECO:0000259" key="18">
    <source>
        <dbReference type="PROSITE" id="PS50110"/>
    </source>
</evidence>
<evidence type="ECO:0000256" key="14">
    <source>
        <dbReference type="ARBA" id="ARBA00029881"/>
    </source>
</evidence>
<dbReference type="SMART" id="SM00448">
    <property type="entry name" value="REC"/>
    <property type="match status" value="1"/>
</dbReference>
<keyword evidence="6" id="KW-0547">Nucleotide-binding</keyword>
<dbReference type="GO" id="GO:0005737">
    <property type="term" value="C:cytoplasm"/>
    <property type="evidence" value="ECO:0007669"/>
    <property type="project" value="UniProtKB-SubCell"/>
</dbReference>
<dbReference type="PROSITE" id="PS00676">
    <property type="entry name" value="SIGMA54_INTERACT_2"/>
    <property type="match status" value="1"/>
</dbReference>
<dbReference type="InterPro" id="IPR001789">
    <property type="entry name" value="Sig_transdc_resp-reg_receiver"/>
</dbReference>
<dbReference type="PROSITE" id="PS50045">
    <property type="entry name" value="SIGMA54_INTERACT_4"/>
    <property type="match status" value="1"/>
</dbReference>
<dbReference type="Proteomes" id="UP000315700">
    <property type="component" value="Chromosome"/>
</dbReference>
<dbReference type="InterPro" id="IPR025662">
    <property type="entry name" value="Sigma_54_int_dom_ATP-bd_1"/>
</dbReference>
<evidence type="ECO:0000256" key="5">
    <source>
        <dbReference type="ARBA" id="ARBA00022553"/>
    </source>
</evidence>
<feature type="domain" description="Sigma-54 factor interaction" evidence="17">
    <location>
        <begin position="139"/>
        <end position="366"/>
    </location>
</feature>
<evidence type="ECO:0000313" key="20">
    <source>
        <dbReference type="Proteomes" id="UP000315700"/>
    </source>
</evidence>
<keyword evidence="7" id="KW-0067">ATP-binding</keyword>
<dbReference type="InterPro" id="IPR027417">
    <property type="entry name" value="P-loop_NTPase"/>
</dbReference>
<dbReference type="RefSeq" id="WP_145031997.1">
    <property type="nucleotide sequence ID" value="NZ_CP036271.1"/>
</dbReference>
<dbReference type="InterPro" id="IPR011006">
    <property type="entry name" value="CheY-like_superfamily"/>
</dbReference>
<evidence type="ECO:0000256" key="16">
    <source>
        <dbReference type="PROSITE-ProRule" id="PRU00169"/>
    </source>
</evidence>
<sequence>MASILVIDDEVRHCESLRAFLEQAGHDVAVAGSAEHGLELAVDTPFDVILLDIRLPGIDGLTAISQFRASAPEVPIIVMTAFGTLDTAVAAVREGVFEYLVKPFSLKDLKSVLQRAFDSHRFQSKEENEAPDRGSSPVVVGRCPQIQRIFNRIALVAASDIPVLLTGESGTGKEVMARAIHRYSNRHDKRFLPVFLAALSPNLIESELFGHVRGAFTGAEVDRSGLFEQAAGGTVLLDELGDIPDSLQVKLLRAIEQKEVTRVGEDKPRPIDVRFIAATNKSIPGLIAKGQFREDLFYRLSAYHIELPPLRERRDDIPDLAQHFLQRVASVTRSPGFTTTALAELESRPWQGNIRELRNAVEHAAIAARGSAIAVEHLPAPLTRSPSGNAVDDLHGPISRWIDRQLENLDPLTDRAKLHDALLSEVEPMLFDLTLARCRQNHAAAARVLGLDPKTLRVKLSAARGRSSPQ</sequence>
<keyword evidence="4" id="KW-0678">Repressor</keyword>
<evidence type="ECO:0000256" key="7">
    <source>
        <dbReference type="ARBA" id="ARBA00022840"/>
    </source>
</evidence>
<name>A0A517SI10_9PLAN</name>
<dbReference type="AlphaFoldDB" id="A0A517SI10"/>
<keyword evidence="9" id="KW-0805">Transcription regulation</keyword>
<dbReference type="GO" id="GO:0006355">
    <property type="term" value="P:regulation of DNA-templated transcription"/>
    <property type="evidence" value="ECO:0007669"/>
    <property type="project" value="InterPro"/>
</dbReference>
<dbReference type="SUPFAM" id="SSF46689">
    <property type="entry name" value="Homeodomain-like"/>
    <property type="match status" value="1"/>
</dbReference>
<dbReference type="GO" id="GO:0005524">
    <property type="term" value="F:ATP binding"/>
    <property type="evidence" value="ECO:0007669"/>
    <property type="project" value="UniProtKB-KW"/>
</dbReference>
<dbReference type="EMBL" id="CP036271">
    <property type="protein sequence ID" value="QDT55759.1"/>
    <property type="molecule type" value="Genomic_DNA"/>
</dbReference>
<keyword evidence="5 16" id="KW-0597">Phosphoprotein</keyword>
<evidence type="ECO:0000256" key="2">
    <source>
        <dbReference type="ARBA" id="ARBA00019059"/>
    </source>
</evidence>
<evidence type="ECO:0000256" key="6">
    <source>
        <dbReference type="ARBA" id="ARBA00022741"/>
    </source>
</evidence>
<dbReference type="Gene3D" id="1.10.10.60">
    <property type="entry name" value="Homeodomain-like"/>
    <property type="match status" value="1"/>
</dbReference>
<keyword evidence="10" id="KW-0238">DNA-binding</keyword>
<evidence type="ECO:0000256" key="15">
    <source>
        <dbReference type="ARBA" id="ARBA00031910"/>
    </source>
</evidence>
<feature type="modified residue" description="4-aspartylphosphate" evidence="16">
    <location>
        <position position="52"/>
    </location>
</feature>
<dbReference type="Pfam" id="PF25601">
    <property type="entry name" value="AAA_lid_14"/>
    <property type="match status" value="1"/>
</dbReference>
<dbReference type="PROSITE" id="PS50110">
    <property type="entry name" value="RESPONSE_REGULATORY"/>
    <property type="match status" value="1"/>
</dbReference>
<evidence type="ECO:0000256" key="8">
    <source>
        <dbReference type="ARBA" id="ARBA00023012"/>
    </source>
</evidence>
<proteinExistence type="predicted"/>
<dbReference type="Pfam" id="PF00072">
    <property type="entry name" value="Response_reg"/>
    <property type="match status" value="1"/>
</dbReference>
<evidence type="ECO:0000256" key="10">
    <source>
        <dbReference type="ARBA" id="ARBA00023125"/>
    </source>
</evidence>